<dbReference type="SUPFAM" id="SSF46785">
    <property type="entry name" value="Winged helix' DNA-binding domain"/>
    <property type="match status" value="1"/>
</dbReference>
<evidence type="ECO:0000259" key="4">
    <source>
        <dbReference type="PROSITE" id="PS50949"/>
    </source>
</evidence>
<dbReference type="SMART" id="SM00345">
    <property type="entry name" value="HTH_GNTR"/>
    <property type="match status" value="1"/>
</dbReference>
<protein>
    <submittedName>
        <fullName evidence="5">Transcriptional regulator, GntR family</fullName>
    </submittedName>
</protein>
<dbReference type="Proteomes" id="UP000010420">
    <property type="component" value="Unassembled WGS sequence"/>
</dbReference>
<dbReference type="PATRIC" id="fig|545697.3.peg.971"/>
<dbReference type="InterPro" id="IPR036388">
    <property type="entry name" value="WH-like_DNA-bd_sf"/>
</dbReference>
<feature type="domain" description="HTH gntR-type" evidence="4">
    <location>
        <begin position="1"/>
        <end position="69"/>
    </location>
</feature>
<keyword evidence="3" id="KW-0804">Transcription</keyword>
<gene>
    <name evidence="5" type="ORF">HMPREF0216_00986</name>
</gene>
<dbReference type="EMBL" id="AMEZ01000026">
    <property type="protein sequence ID" value="EKY28143.1"/>
    <property type="molecule type" value="Genomic_DNA"/>
</dbReference>
<dbReference type="PRINTS" id="PR00035">
    <property type="entry name" value="HTHGNTR"/>
</dbReference>
<reference evidence="5 6" key="1">
    <citation type="submission" date="2012-05" db="EMBL/GenBank/DDBJ databases">
        <authorList>
            <person name="Weinstock G."/>
            <person name="Sodergren E."/>
            <person name="Lobos E.A."/>
            <person name="Fulton L."/>
            <person name="Fulton R."/>
            <person name="Courtney L."/>
            <person name="Fronick C."/>
            <person name="O'Laughlin M."/>
            <person name="Godfrey J."/>
            <person name="Wilson R.M."/>
            <person name="Miner T."/>
            <person name="Farmer C."/>
            <person name="Delehaunty K."/>
            <person name="Cordes M."/>
            <person name="Minx P."/>
            <person name="Tomlinson C."/>
            <person name="Chen J."/>
            <person name="Wollam A."/>
            <person name="Pepin K.H."/>
            <person name="Bhonagiri V."/>
            <person name="Zhang X."/>
            <person name="Suruliraj S."/>
            <person name="Warren W."/>
            <person name="Mitreva M."/>
            <person name="Mardis E.R."/>
            <person name="Wilson R.K."/>
        </authorList>
    </citation>
    <scope>NUCLEOTIDE SEQUENCE [LARGE SCALE GENOMIC DNA]</scope>
    <source>
        <strain evidence="5 6">DSM 1785</strain>
    </source>
</reference>
<evidence type="ECO:0000256" key="3">
    <source>
        <dbReference type="ARBA" id="ARBA00023163"/>
    </source>
</evidence>
<keyword evidence="1" id="KW-0805">Transcription regulation</keyword>
<evidence type="ECO:0000256" key="2">
    <source>
        <dbReference type="ARBA" id="ARBA00023125"/>
    </source>
</evidence>
<comment type="caution">
    <text evidence="5">The sequence shown here is derived from an EMBL/GenBank/DDBJ whole genome shotgun (WGS) entry which is preliminary data.</text>
</comment>
<dbReference type="GO" id="GO:0045892">
    <property type="term" value="P:negative regulation of DNA-templated transcription"/>
    <property type="evidence" value="ECO:0007669"/>
    <property type="project" value="TreeGrafter"/>
</dbReference>
<dbReference type="InterPro" id="IPR036390">
    <property type="entry name" value="WH_DNA-bd_sf"/>
</dbReference>
<dbReference type="GO" id="GO:0003700">
    <property type="term" value="F:DNA-binding transcription factor activity"/>
    <property type="evidence" value="ECO:0007669"/>
    <property type="project" value="InterPro"/>
</dbReference>
<dbReference type="STRING" id="545697.HMPREF0216_00986"/>
<evidence type="ECO:0000313" key="5">
    <source>
        <dbReference type="EMBL" id="EKY28143.1"/>
    </source>
</evidence>
<dbReference type="AlphaFoldDB" id="L1QJJ0"/>
<dbReference type="FunFam" id="1.10.10.10:FF:000079">
    <property type="entry name" value="GntR family transcriptional regulator"/>
    <property type="match status" value="1"/>
</dbReference>
<dbReference type="Pfam" id="PF00392">
    <property type="entry name" value="GntR"/>
    <property type="match status" value="1"/>
</dbReference>
<dbReference type="HOGENOM" id="CLU_017584_16_2_9"/>
<dbReference type="PANTHER" id="PTHR44846">
    <property type="entry name" value="MANNOSYL-D-GLYCERATE TRANSPORT/METABOLISM SYSTEM REPRESSOR MNGR-RELATED"/>
    <property type="match status" value="1"/>
</dbReference>
<dbReference type="PROSITE" id="PS50949">
    <property type="entry name" value="HTH_GNTR"/>
    <property type="match status" value="1"/>
</dbReference>
<dbReference type="InterPro" id="IPR000524">
    <property type="entry name" value="Tscrpt_reg_HTH_GntR"/>
</dbReference>
<name>L1QJJ0_9CLOT</name>
<keyword evidence="6" id="KW-1185">Reference proteome</keyword>
<organism evidence="5 6">
    <name type="scientific">Clostridium celatum DSM 1785</name>
    <dbReference type="NCBI Taxonomy" id="545697"/>
    <lineage>
        <taxon>Bacteria</taxon>
        <taxon>Bacillati</taxon>
        <taxon>Bacillota</taxon>
        <taxon>Clostridia</taxon>
        <taxon>Eubacteriales</taxon>
        <taxon>Clostridiaceae</taxon>
        <taxon>Clostridium</taxon>
    </lineage>
</organism>
<dbReference type="RefSeq" id="WP_005211668.1">
    <property type="nucleotide sequence ID" value="NZ_KB291618.1"/>
</dbReference>
<accession>L1QJJ0</accession>
<dbReference type="PANTHER" id="PTHR44846:SF1">
    <property type="entry name" value="MANNOSYL-D-GLYCERATE TRANSPORT_METABOLISM SYSTEM REPRESSOR MNGR-RELATED"/>
    <property type="match status" value="1"/>
</dbReference>
<sequence length="75" mass="8686">MIKYQKIALDIKDDILRGKYKPNEQLPFEKEICEKYNVSKMTVKKALDLLVGEGLIIKRRGSGTFVKDITENEIQ</sequence>
<evidence type="ECO:0000313" key="6">
    <source>
        <dbReference type="Proteomes" id="UP000010420"/>
    </source>
</evidence>
<keyword evidence="2" id="KW-0238">DNA-binding</keyword>
<evidence type="ECO:0000256" key="1">
    <source>
        <dbReference type="ARBA" id="ARBA00023015"/>
    </source>
</evidence>
<dbReference type="eggNOG" id="COG2188">
    <property type="taxonomic scope" value="Bacteria"/>
</dbReference>
<dbReference type="InterPro" id="IPR050679">
    <property type="entry name" value="Bact_HTH_transcr_reg"/>
</dbReference>
<proteinExistence type="predicted"/>
<dbReference type="CDD" id="cd07377">
    <property type="entry name" value="WHTH_GntR"/>
    <property type="match status" value="1"/>
</dbReference>
<dbReference type="GO" id="GO:0003677">
    <property type="term" value="F:DNA binding"/>
    <property type="evidence" value="ECO:0007669"/>
    <property type="project" value="UniProtKB-KW"/>
</dbReference>
<dbReference type="Gene3D" id="1.10.10.10">
    <property type="entry name" value="Winged helix-like DNA-binding domain superfamily/Winged helix DNA-binding domain"/>
    <property type="match status" value="1"/>
</dbReference>